<keyword evidence="5" id="KW-0547">Nucleotide-binding</keyword>
<keyword evidence="9" id="KW-0812">Transmembrane</keyword>
<evidence type="ECO:0000256" key="8">
    <source>
        <dbReference type="ARBA" id="ARBA00023012"/>
    </source>
</evidence>
<dbReference type="SUPFAM" id="SSF55874">
    <property type="entry name" value="ATPase domain of HSP90 chaperone/DNA topoisomerase II/histidine kinase"/>
    <property type="match status" value="1"/>
</dbReference>
<keyword evidence="7" id="KW-0067">ATP-binding</keyword>
<evidence type="ECO:0000256" key="2">
    <source>
        <dbReference type="ARBA" id="ARBA00012438"/>
    </source>
</evidence>
<feature type="transmembrane region" description="Helical" evidence="9">
    <location>
        <begin position="82"/>
        <end position="101"/>
    </location>
</feature>
<evidence type="ECO:0000313" key="12">
    <source>
        <dbReference type="Proteomes" id="UP001344658"/>
    </source>
</evidence>
<keyword evidence="6 11" id="KW-0418">Kinase</keyword>
<keyword evidence="4" id="KW-0808">Transferase</keyword>
<dbReference type="Pfam" id="PF07730">
    <property type="entry name" value="HisKA_3"/>
    <property type="match status" value="1"/>
</dbReference>
<keyword evidence="3" id="KW-0597">Phosphoprotein</keyword>
<dbReference type="Proteomes" id="UP001344658">
    <property type="component" value="Unassembled WGS sequence"/>
</dbReference>
<accession>A0ABU7PFA5</accession>
<evidence type="ECO:0000256" key="1">
    <source>
        <dbReference type="ARBA" id="ARBA00000085"/>
    </source>
</evidence>
<sequence length="422" mass="44759">MFPEQQAVADPRAAGGPVPATRSLLVELTALAVAVGIDAALLLRPTGYAGHSSTGWHVLSAVWVPSIATLTLLRRWFPRRTLFLGLWVLFFCALGLAAAVVQRFWDTGDAHRLTQPFATQVLCLLVVVSALCRRRSLVCASSFSLVAGVVTTADLTLQAPGGLGRTAVLGVALSWGFAVATGTMLRDADHRQVAELSSIRSDERLSLARDLHDLVAHHVAGIVVQAQAVETVAVLQGRERTDELDMITDIAQAGSKALQAIRYLIGTARSDSGATATNLHEAVLNAVGDDDQQPVYLSLPSDLSALECPAELVVTLHRIVLESLTNARKYSATGSPVAVTVQVGSVLGLTDALVVEVVNERGTSVAAPAARGGFGLVGMSERARMIGGRLEAGPYDQDRWKVTVALPLDLTEGRSRFSRQVI</sequence>
<evidence type="ECO:0000256" key="3">
    <source>
        <dbReference type="ARBA" id="ARBA00022553"/>
    </source>
</evidence>
<protein>
    <recommendedName>
        <fullName evidence="2">histidine kinase</fullName>
        <ecNumber evidence="2">2.7.13.3</ecNumber>
    </recommendedName>
</protein>
<evidence type="ECO:0000256" key="4">
    <source>
        <dbReference type="ARBA" id="ARBA00022679"/>
    </source>
</evidence>
<feature type="transmembrane region" description="Helical" evidence="9">
    <location>
        <begin position="163"/>
        <end position="185"/>
    </location>
</feature>
<name>A0ABU7PFA5_9ACTN</name>
<evidence type="ECO:0000256" key="7">
    <source>
        <dbReference type="ARBA" id="ARBA00022840"/>
    </source>
</evidence>
<organism evidence="11 12">
    <name type="scientific">Actinacidiphila polyblastidii</name>
    <dbReference type="NCBI Taxonomy" id="3110430"/>
    <lineage>
        <taxon>Bacteria</taxon>
        <taxon>Bacillati</taxon>
        <taxon>Actinomycetota</taxon>
        <taxon>Actinomycetes</taxon>
        <taxon>Kitasatosporales</taxon>
        <taxon>Streptomycetaceae</taxon>
        <taxon>Actinacidiphila</taxon>
    </lineage>
</organism>
<dbReference type="InterPro" id="IPR036890">
    <property type="entry name" value="HATPase_C_sf"/>
</dbReference>
<keyword evidence="9" id="KW-0472">Membrane</keyword>
<feature type="transmembrane region" description="Helical" evidence="9">
    <location>
        <begin position="55"/>
        <end position="73"/>
    </location>
</feature>
<dbReference type="EC" id="2.7.13.3" evidence="2"/>
<keyword evidence="9" id="KW-1133">Transmembrane helix</keyword>
<keyword evidence="8" id="KW-0902">Two-component regulatory system</keyword>
<dbReference type="Gene3D" id="1.20.5.1930">
    <property type="match status" value="1"/>
</dbReference>
<dbReference type="InterPro" id="IPR011712">
    <property type="entry name" value="Sig_transdc_His_kin_sub3_dim/P"/>
</dbReference>
<feature type="domain" description="Signal transduction histidine kinase subgroup 3 dimerisation and phosphoacceptor" evidence="10">
    <location>
        <begin position="203"/>
        <end position="271"/>
    </location>
</feature>
<dbReference type="CDD" id="cd16917">
    <property type="entry name" value="HATPase_UhpB-NarQ-NarX-like"/>
    <property type="match status" value="1"/>
</dbReference>
<evidence type="ECO:0000256" key="9">
    <source>
        <dbReference type="SAM" id="Phobius"/>
    </source>
</evidence>
<evidence type="ECO:0000313" key="11">
    <source>
        <dbReference type="EMBL" id="MEE4544502.1"/>
    </source>
</evidence>
<dbReference type="InterPro" id="IPR050482">
    <property type="entry name" value="Sensor_HK_TwoCompSys"/>
</dbReference>
<evidence type="ECO:0000259" key="10">
    <source>
        <dbReference type="Pfam" id="PF07730"/>
    </source>
</evidence>
<evidence type="ECO:0000256" key="6">
    <source>
        <dbReference type="ARBA" id="ARBA00022777"/>
    </source>
</evidence>
<keyword evidence="12" id="KW-1185">Reference proteome</keyword>
<dbReference type="PANTHER" id="PTHR24421">
    <property type="entry name" value="NITRATE/NITRITE SENSOR PROTEIN NARX-RELATED"/>
    <property type="match status" value="1"/>
</dbReference>
<dbReference type="RefSeq" id="WP_330797498.1">
    <property type="nucleotide sequence ID" value="NZ_JAZEWV010000018.1"/>
</dbReference>
<comment type="catalytic activity">
    <reaction evidence="1">
        <text>ATP + protein L-histidine = ADP + protein N-phospho-L-histidine.</text>
        <dbReference type="EC" id="2.7.13.3"/>
    </reaction>
</comment>
<dbReference type="GO" id="GO:0016301">
    <property type="term" value="F:kinase activity"/>
    <property type="evidence" value="ECO:0007669"/>
    <property type="project" value="UniProtKB-KW"/>
</dbReference>
<dbReference type="EMBL" id="JAZEWV010000018">
    <property type="protein sequence ID" value="MEE4544502.1"/>
    <property type="molecule type" value="Genomic_DNA"/>
</dbReference>
<dbReference type="PANTHER" id="PTHR24421:SF10">
    <property type="entry name" value="NITRATE_NITRITE SENSOR PROTEIN NARQ"/>
    <property type="match status" value="1"/>
</dbReference>
<feature type="transmembrane region" description="Helical" evidence="9">
    <location>
        <begin position="113"/>
        <end position="132"/>
    </location>
</feature>
<evidence type="ECO:0000256" key="5">
    <source>
        <dbReference type="ARBA" id="ARBA00022741"/>
    </source>
</evidence>
<comment type="caution">
    <text evidence="11">The sequence shown here is derived from an EMBL/GenBank/DDBJ whole genome shotgun (WGS) entry which is preliminary data.</text>
</comment>
<proteinExistence type="predicted"/>
<feature type="transmembrane region" description="Helical" evidence="9">
    <location>
        <begin position="137"/>
        <end position="157"/>
    </location>
</feature>
<reference evidence="11 12" key="1">
    <citation type="submission" date="2023-12" db="EMBL/GenBank/DDBJ databases">
        <title>Streptomyces sp. V4-01.</title>
        <authorList>
            <person name="Somphong A."/>
            <person name="Phongsopitanun W."/>
        </authorList>
    </citation>
    <scope>NUCLEOTIDE SEQUENCE [LARGE SCALE GENOMIC DNA]</scope>
    <source>
        <strain evidence="11 12">V4-01</strain>
    </source>
</reference>
<gene>
    <name evidence="11" type="ORF">V2S66_21295</name>
</gene>
<dbReference type="Gene3D" id="3.30.565.10">
    <property type="entry name" value="Histidine kinase-like ATPase, C-terminal domain"/>
    <property type="match status" value="1"/>
</dbReference>